<proteinExistence type="predicted"/>
<gene>
    <name evidence="1" type="ORF">EHE19_002860</name>
</gene>
<evidence type="ECO:0000313" key="1">
    <source>
        <dbReference type="EMBL" id="QNU67482.1"/>
    </source>
</evidence>
<dbReference type="EMBL" id="CP061336">
    <property type="protein sequence ID" value="QNU67482.1"/>
    <property type="molecule type" value="Genomic_DNA"/>
</dbReference>
<sequence length="157" mass="18435">MIVDNNNKYFYLGDKFVLIFIIDNKRYLLNPDNQSCFIDDSGNVYLRSIVSILRVFDKAYSIKPSESPFVDGVLNTDLKKQYTTQKKVYLDATNYYNNGEINYHEEKYQYSFNPEGQTGCKTLFNQSYFPLTTILKTFNINNSIDLDLKNKYIIFTL</sequence>
<name>A0A4U7JFE3_9FIRM</name>
<reference evidence="1 2" key="1">
    <citation type="submission" date="2020-09" db="EMBL/GenBank/DDBJ databases">
        <title>Characterization and genome sequencing of Ruminiclostridium sp. nov. MA18.</title>
        <authorList>
            <person name="Rettenmaier R."/>
            <person name="Kowollik M.-L."/>
            <person name="Liebl W."/>
            <person name="Zverlov V."/>
        </authorList>
    </citation>
    <scope>NUCLEOTIDE SEQUENCE [LARGE SCALE GENOMIC DNA]</scope>
    <source>
        <strain evidence="1 2">MA18</strain>
    </source>
</reference>
<dbReference type="RefSeq" id="WP_137697523.1">
    <property type="nucleotide sequence ID" value="NZ_CP061336.1"/>
</dbReference>
<organism evidence="1 2">
    <name type="scientific">Ruminiclostridium herbifermentans</name>
    <dbReference type="NCBI Taxonomy" id="2488810"/>
    <lineage>
        <taxon>Bacteria</taxon>
        <taxon>Bacillati</taxon>
        <taxon>Bacillota</taxon>
        <taxon>Clostridia</taxon>
        <taxon>Eubacteriales</taxon>
        <taxon>Oscillospiraceae</taxon>
        <taxon>Ruminiclostridium</taxon>
    </lineage>
</organism>
<dbReference type="AlphaFoldDB" id="A0A4U7JFE3"/>
<dbReference type="Proteomes" id="UP000306409">
    <property type="component" value="Chromosome"/>
</dbReference>
<protein>
    <submittedName>
        <fullName evidence="1">Uncharacterized protein</fullName>
    </submittedName>
</protein>
<keyword evidence="2" id="KW-1185">Reference proteome</keyword>
<evidence type="ECO:0000313" key="2">
    <source>
        <dbReference type="Proteomes" id="UP000306409"/>
    </source>
</evidence>
<accession>A0A4U7JFE3</accession>
<dbReference type="KEGG" id="rher:EHE19_002860"/>